<keyword evidence="6 8" id="KW-0472">Membrane</keyword>
<dbReference type="AlphaFoldDB" id="A0A5B6W3W8"/>
<name>A0A5B6W3W8_9ROSI</name>
<comment type="caution">
    <text evidence="9">The sequence shown here is derived from an EMBL/GenBank/DDBJ whole genome shotgun (WGS) entry which is preliminary data.</text>
</comment>
<comment type="subcellular location">
    <subcellularLocation>
        <location evidence="1">Cell membrane</location>
        <topology evidence="1">Multi-pass membrane protein</topology>
    </subcellularLocation>
</comment>
<evidence type="ECO:0000256" key="1">
    <source>
        <dbReference type="ARBA" id="ARBA00004651"/>
    </source>
</evidence>
<accession>A0A5B6W3W8</accession>
<reference evidence="9" key="1">
    <citation type="submission" date="2019-08" db="EMBL/GenBank/DDBJ databases">
        <authorList>
            <person name="Liu F."/>
        </authorList>
    </citation>
    <scope>NUCLEOTIDE SEQUENCE [LARGE SCALE GENOMIC DNA]</scope>
    <source>
        <strain evidence="9">PA1801</strain>
        <tissue evidence="9">Leaf</tissue>
    </source>
</reference>
<evidence type="ECO:0000256" key="8">
    <source>
        <dbReference type="SAM" id="Phobius"/>
    </source>
</evidence>
<proteinExistence type="predicted"/>
<dbReference type="PANTHER" id="PTHR23516:SF1">
    <property type="entry name" value="MOLYBDATE-ANION TRANSPORTER"/>
    <property type="match status" value="1"/>
</dbReference>
<evidence type="ECO:0000256" key="2">
    <source>
        <dbReference type="ARBA" id="ARBA00022448"/>
    </source>
</evidence>
<feature type="transmembrane region" description="Helical" evidence="8">
    <location>
        <begin position="52"/>
        <end position="70"/>
    </location>
</feature>
<dbReference type="OrthoDB" id="263957at2759"/>
<feature type="region of interest" description="Disordered" evidence="7">
    <location>
        <begin position="1"/>
        <end position="35"/>
    </location>
</feature>
<gene>
    <name evidence="9" type="ORF">EPI10_026054</name>
</gene>
<dbReference type="GO" id="GO:0005886">
    <property type="term" value="C:plasma membrane"/>
    <property type="evidence" value="ECO:0007669"/>
    <property type="project" value="UniProtKB-SubCell"/>
</dbReference>
<dbReference type="InterPro" id="IPR008509">
    <property type="entry name" value="MOT2/MFSD5"/>
</dbReference>
<evidence type="ECO:0000256" key="5">
    <source>
        <dbReference type="ARBA" id="ARBA00022989"/>
    </source>
</evidence>
<evidence type="ECO:0000256" key="7">
    <source>
        <dbReference type="SAM" id="MobiDB-lite"/>
    </source>
</evidence>
<keyword evidence="5 8" id="KW-1133">Transmembrane helix</keyword>
<protein>
    <submittedName>
        <fullName evidence="9">Molybdate-anion transporter-like</fullName>
    </submittedName>
</protein>
<organism evidence="9 10">
    <name type="scientific">Gossypium australe</name>
    <dbReference type="NCBI Taxonomy" id="47621"/>
    <lineage>
        <taxon>Eukaryota</taxon>
        <taxon>Viridiplantae</taxon>
        <taxon>Streptophyta</taxon>
        <taxon>Embryophyta</taxon>
        <taxon>Tracheophyta</taxon>
        <taxon>Spermatophyta</taxon>
        <taxon>Magnoliopsida</taxon>
        <taxon>eudicotyledons</taxon>
        <taxon>Gunneridae</taxon>
        <taxon>Pentapetalae</taxon>
        <taxon>rosids</taxon>
        <taxon>malvids</taxon>
        <taxon>Malvales</taxon>
        <taxon>Malvaceae</taxon>
        <taxon>Malvoideae</taxon>
        <taxon>Gossypium</taxon>
    </lineage>
</organism>
<dbReference type="PANTHER" id="PTHR23516">
    <property type="entry name" value="SAM (S-ADENOSYL METHIONINE) TRANSPORTER"/>
    <property type="match status" value="1"/>
</dbReference>
<dbReference type="Pfam" id="PF05631">
    <property type="entry name" value="MFS_5"/>
    <property type="match status" value="1"/>
</dbReference>
<sequence>MNHRHLGYSTGHTGQPRSRHVYSSEKKTPSNGSNCRNNRVLHGFHPAAAMELFYFVVFGALGAVVAALELSKNSKDRINTSSAFNSFKNNYLVVYSLMMGN</sequence>
<evidence type="ECO:0000256" key="3">
    <source>
        <dbReference type="ARBA" id="ARBA00022475"/>
    </source>
</evidence>
<dbReference type="Proteomes" id="UP000325315">
    <property type="component" value="Unassembled WGS sequence"/>
</dbReference>
<keyword evidence="3" id="KW-1003">Cell membrane</keyword>
<keyword evidence="10" id="KW-1185">Reference proteome</keyword>
<evidence type="ECO:0000256" key="4">
    <source>
        <dbReference type="ARBA" id="ARBA00022692"/>
    </source>
</evidence>
<evidence type="ECO:0000313" key="9">
    <source>
        <dbReference type="EMBL" id="KAA3475934.1"/>
    </source>
</evidence>
<keyword evidence="4 8" id="KW-0812">Transmembrane</keyword>
<evidence type="ECO:0000313" key="10">
    <source>
        <dbReference type="Proteomes" id="UP000325315"/>
    </source>
</evidence>
<evidence type="ECO:0000256" key="6">
    <source>
        <dbReference type="ARBA" id="ARBA00023136"/>
    </source>
</evidence>
<dbReference type="GO" id="GO:0015098">
    <property type="term" value="F:molybdate ion transmembrane transporter activity"/>
    <property type="evidence" value="ECO:0007669"/>
    <property type="project" value="InterPro"/>
</dbReference>
<dbReference type="EMBL" id="SMMG02000005">
    <property type="protein sequence ID" value="KAA3475934.1"/>
    <property type="molecule type" value="Genomic_DNA"/>
</dbReference>
<keyword evidence="2" id="KW-0813">Transport</keyword>